<dbReference type="Pfam" id="PF08085">
    <property type="entry name" value="Entericidin"/>
    <property type="match status" value="1"/>
</dbReference>
<accession>A0ABV4U5Y4</accession>
<keyword evidence="2" id="KW-1003">Cell membrane</keyword>
<keyword evidence="5" id="KW-0564">Palmitate</keyword>
<keyword evidence="9" id="KW-1185">Reference proteome</keyword>
<evidence type="ECO:0000256" key="2">
    <source>
        <dbReference type="ARBA" id="ARBA00022475"/>
    </source>
</evidence>
<dbReference type="InterPro" id="IPR012556">
    <property type="entry name" value="Entericidin"/>
</dbReference>
<comment type="caution">
    <text evidence="8">The sequence shown here is derived from an EMBL/GenBank/DDBJ whole genome shotgun (WGS) entry which is preliminary data.</text>
</comment>
<evidence type="ECO:0000256" key="1">
    <source>
        <dbReference type="ARBA" id="ARBA00010296"/>
    </source>
</evidence>
<keyword evidence="7" id="KW-0812">Transmembrane</keyword>
<keyword evidence="7" id="KW-1133">Transmembrane helix</keyword>
<dbReference type="EMBL" id="JBGUBD010000003">
    <property type="protein sequence ID" value="MFA9477879.1"/>
    <property type="molecule type" value="Genomic_DNA"/>
</dbReference>
<dbReference type="RefSeq" id="WP_425344804.1">
    <property type="nucleotide sequence ID" value="NZ_JBGUBD010000003.1"/>
</dbReference>
<comment type="similarity">
    <text evidence="1">Belongs to the EcnA/EcnB lipoprotein family.</text>
</comment>
<keyword evidence="3" id="KW-0732">Signal</keyword>
<feature type="transmembrane region" description="Helical" evidence="7">
    <location>
        <begin position="12"/>
        <end position="31"/>
    </location>
</feature>
<keyword evidence="6 8" id="KW-0449">Lipoprotein</keyword>
<protein>
    <submittedName>
        <fullName evidence="8">Entericidin A/B family lipoprotein</fullName>
    </submittedName>
</protein>
<evidence type="ECO:0000256" key="4">
    <source>
        <dbReference type="ARBA" id="ARBA00023136"/>
    </source>
</evidence>
<gene>
    <name evidence="8" type="ORF">ACERK3_06165</name>
</gene>
<organism evidence="8 9">
    <name type="scientific">Natronomicrosphaera hydrolytica</name>
    <dbReference type="NCBI Taxonomy" id="3242702"/>
    <lineage>
        <taxon>Bacteria</taxon>
        <taxon>Pseudomonadati</taxon>
        <taxon>Planctomycetota</taxon>
        <taxon>Phycisphaerae</taxon>
        <taxon>Phycisphaerales</taxon>
        <taxon>Phycisphaeraceae</taxon>
        <taxon>Natronomicrosphaera</taxon>
    </lineage>
</organism>
<evidence type="ECO:0000313" key="9">
    <source>
        <dbReference type="Proteomes" id="UP001575105"/>
    </source>
</evidence>
<evidence type="ECO:0000313" key="8">
    <source>
        <dbReference type="EMBL" id="MFA9477879.1"/>
    </source>
</evidence>
<sequence length="60" mass="6483">MMQKQGCDWTRWFAGCSAVAVLVAMTTLPLTGCNTVEGFGKDLETAGKAISDRSERARSE</sequence>
<evidence type="ECO:0000256" key="6">
    <source>
        <dbReference type="ARBA" id="ARBA00023288"/>
    </source>
</evidence>
<proteinExistence type="inferred from homology"/>
<evidence type="ECO:0000256" key="3">
    <source>
        <dbReference type="ARBA" id="ARBA00022729"/>
    </source>
</evidence>
<dbReference type="Proteomes" id="UP001575105">
    <property type="component" value="Unassembled WGS sequence"/>
</dbReference>
<reference evidence="8 9" key="1">
    <citation type="submission" date="2024-08" db="EMBL/GenBank/DDBJ databases">
        <title>Whole-genome sequencing of halo(alkali)philic microorganisms from hypersaline lakes.</title>
        <authorList>
            <person name="Sorokin D.Y."/>
            <person name="Merkel A.Y."/>
            <person name="Messina E."/>
            <person name="Yakimov M."/>
        </authorList>
    </citation>
    <scope>NUCLEOTIDE SEQUENCE [LARGE SCALE GENOMIC DNA]</scope>
    <source>
        <strain evidence="8 9">AB-hyl4</strain>
    </source>
</reference>
<evidence type="ECO:0000256" key="7">
    <source>
        <dbReference type="SAM" id="Phobius"/>
    </source>
</evidence>
<keyword evidence="4 7" id="KW-0472">Membrane</keyword>
<evidence type="ECO:0000256" key="5">
    <source>
        <dbReference type="ARBA" id="ARBA00023139"/>
    </source>
</evidence>
<name>A0ABV4U5Y4_9BACT</name>